<dbReference type="InterPro" id="IPR029044">
    <property type="entry name" value="Nucleotide-diphossugar_trans"/>
</dbReference>
<dbReference type="Gene3D" id="3.90.550.10">
    <property type="entry name" value="Spore Coat Polysaccharide Biosynthesis Protein SpsA, Chain A"/>
    <property type="match status" value="1"/>
</dbReference>
<keyword evidence="2" id="KW-1185">Reference proteome</keyword>
<feature type="non-terminal residue" evidence="1">
    <location>
        <position position="188"/>
    </location>
</feature>
<proteinExistence type="predicted"/>
<evidence type="ECO:0000313" key="1">
    <source>
        <dbReference type="EMBL" id="ORY19986.1"/>
    </source>
</evidence>
<accession>A0A1Y2ABV2</accession>
<dbReference type="AlphaFoldDB" id="A0A1Y2ABV2"/>
<reference evidence="1 2" key="1">
    <citation type="submission" date="2016-07" db="EMBL/GenBank/DDBJ databases">
        <title>Pervasive Adenine N6-methylation of Active Genes in Fungi.</title>
        <authorList>
            <consortium name="DOE Joint Genome Institute"/>
            <person name="Mondo S.J."/>
            <person name="Dannebaum R.O."/>
            <person name="Kuo R.C."/>
            <person name="Labutti K."/>
            <person name="Haridas S."/>
            <person name="Kuo A."/>
            <person name="Salamov A."/>
            <person name="Ahrendt S.R."/>
            <person name="Lipzen A."/>
            <person name="Sullivan W."/>
            <person name="Andreopoulos W.B."/>
            <person name="Clum A."/>
            <person name="Lindquist E."/>
            <person name="Daum C."/>
            <person name="Ramamoorthy G.K."/>
            <person name="Gryganskyi A."/>
            <person name="Culley D."/>
            <person name="Magnuson J.K."/>
            <person name="James T.Y."/>
            <person name="O'Malley M.A."/>
            <person name="Stajich J.E."/>
            <person name="Spatafora J.W."/>
            <person name="Visel A."/>
            <person name="Grigoriev I.V."/>
        </authorList>
    </citation>
    <scope>NUCLEOTIDE SEQUENCE [LARGE SCALE GENOMIC DNA]</scope>
    <source>
        <strain evidence="1 2">JEL800</strain>
    </source>
</reference>
<organism evidence="1 2">
    <name type="scientific">Rhizoclosmatium globosum</name>
    <dbReference type="NCBI Taxonomy" id="329046"/>
    <lineage>
        <taxon>Eukaryota</taxon>
        <taxon>Fungi</taxon>
        <taxon>Fungi incertae sedis</taxon>
        <taxon>Chytridiomycota</taxon>
        <taxon>Chytridiomycota incertae sedis</taxon>
        <taxon>Chytridiomycetes</taxon>
        <taxon>Chytridiales</taxon>
        <taxon>Chytriomycetaceae</taxon>
        <taxon>Rhizoclosmatium</taxon>
    </lineage>
</organism>
<dbReference type="OrthoDB" id="675023at2759"/>
<dbReference type="SUPFAM" id="SSF53448">
    <property type="entry name" value="Nucleotide-diphospho-sugar transferases"/>
    <property type="match status" value="1"/>
</dbReference>
<evidence type="ECO:0000313" key="2">
    <source>
        <dbReference type="Proteomes" id="UP000193642"/>
    </source>
</evidence>
<name>A0A1Y2ABV2_9FUNG</name>
<comment type="caution">
    <text evidence="1">The sequence shown here is derived from an EMBL/GenBank/DDBJ whole genome shotgun (WGS) entry which is preliminary data.</text>
</comment>
<dbReference type="STRING" id="329046.A0A1Y2ABV2"/>
<sequence length="188" mass="21354">MKRLEEMNAARCSSTLSCRQFIWILAEDSDHIDLELESLLKCAKIPFIYFAYGPTRNYGNAQKNALLQFVADLTRSFKFHANVHPIDDDGYGLAEGYELCYGIKKFGLLPIVAVGLPEDMEYAAIENGKVVIHGGWPERAFPFDYNMMIFNSSLFDKFDADATLFWPHPGRGGESEFAERHLDSIQEI</sequence>
<gene>
    <name evidence="1" type="ORF">BCR33DRAFT_730647</name>
</gene>
<protein>
    <submittedName>
        <fullName evidence="1">Uncharacterized protein</fullName>
    </submittedName>
</protein>
<dbReference type="EMBL" id="MCGO01000262">
    <property type="protein sequence ID" value="ORY19986.1"/>
    <property type="molecule type" value="Genomic_DNA"/>
</dbReference>
<dbReference type="Proteomes" id="UP000193642">
    <property type="component" value="Unassembled WGS sequence"/>
</dbReference>